<dbReference type="AlphaFoldDB" id="A0A926XUS0"/>
<accession>A0A926XUS0</accession>
<organism evidence="1 2">
    <name type="scientific">Spirosoma profusum</name>
    <dbReference type="NCBI Taxonomy" id="2771354"/>
    <lineage>
        <taxon>Bacteria</taxon>
        <taxon>Pseudomonadati</taxon>
        <taxon>Bacteroidota</taxon>
        <taxon>Cytophagia</taxon>
        <taxon>Cytophagales</taxon>
        <taxon>Cytophagaceae</taxon>
        <taxon>Spirosoma</taxon>
    </lineage>
</organism>
<gene>
    <name evidence="1" type="ORF">IC229_04975</name>
</gene>
<keyword evidence="2" id="KW-1185">Reference proteome</keyword>
<proteinExistence type="predicted"/>
<sequence>MITHDLLLELGFESVPNRLQAYHYKGVIGWLNVEVGTFHFDGYATSIITQNDLRFLMWLIDY</sequence>
<evidence type="ECO:0000313" key="2">
    <source>
        <dbReference type="Proteomes" id="UP000598820"/>
    </source>
</evidence>
<dbReference type="RefSeq" id="WP_190885838.1">
    <property type="nucleotide sequence ID" value="NZ_JACWZY010000003.1"/>
</dbReference>
<reference evidence="1" key="1">
    <citation type="submission" date="2020-09" db="EMBL/GenBank/DDBJ databases">
        <authorList>
            <person name="Kim M.K."/>
        </authorList>
    </citation>
    <scope>NUCLEOTIDE SEQUENCE</scope>
    <source>
        <strain evidence="1">BT702</strain>
    </source>
</reference>
<comment type="caution">
    <text evidence="1">The sequence shown here is derived from an EMBL/GenBank/DDBJ whole genome shotgun (WGS) entry which is preliminary data.</text>
</comment>
<dbReference type="EMBL" id="JACWZY010000003">
    <property type="protein sequence ID" value="MBD2699976.1"/>
    <property type="molecule type" value="Genomic_DNA"/>
</dbReference>
<evidence type="ECO:0000313" key="1">
    <source>
        <dbReference type="EMBL" id="MBD2699976.1"/>
    </source>
</evidence>
<name>A0A926XUS0_9BACT</name>
<protein>
    <submittedName>
        <fullName evidence="1">Uncharacterized protein</fullName>
    </submittedName>
</protein>
<dbReference type="Proteomes" id="UP000598820">
    <property type="component" value="Unassembled WGS sequence"/>
</dbReference>